<evidence type="ECO:0000313" key="1">
    <source>
        <dbReference type="EMBL" id="GFD51688.1"/>
    </source>
</evidence>
<proteinExistence type="predicted"/>
<evidence type="ECO:0008006" key="2">
    <source>
        <dbReference type="Google" id="ProtNLM"/>
    </source>
</evidence>
<name>A0A699X1C4_TANCI</name>
<reference evidence="1" key="1">
    <citation type="journal article" date="2019" name="Sci. Rep.">
        <title>Draft genome of Tanacetum cinerariifolium, the natural source of mosquito coil.</title>
        <authorList>
            <person name="Yamashiro T."/>
            <person name="Shiraishi A."/>
            <person name="Satake H."/>
            <person name="Nakayama K."/>
        </authorList>
    </citation>
    <scope>NUCLEOTIDE SEQUENCE</scope>
</reference>
<protein>
    <recommendedName>
        <fullName evidence="2">NACHT domain-containing protein</fullName>
    </recommendedName>
</protein>
<organism evidence="1">
    <name type="scientific">Tanacetum cinerariifolium</name>
    <name type="common">Dalmatian daisy</name>
    <name type="synonym">Chrysanthemum cinerariifolium</name>
    <dbReference type="NCBI Taxonomy" id="118510"/>
    <lineage>
        <taxon>Eukaryota</taxon>
        <taxon>Viridiplantae</taxon>
        <taxon>Streptophyta</taxon>
        <taxon>Embryophyta</taxon>
        <taxon>Tracheophyta</taxon>
        <taxon>Spermatophyta</taxon>
        <taxon>Magnoliopsida</taxon>
        <taxon>eudicotyledons</taxon>
        <taxon>Gunneridae</taxon>
        <taxon>Pentapetalae</taxon>
        <taxon>asterids</taxon>
        <taxon>campanulids</taxon>
        <taxon>Asterales</taxon>
        <taxon>Asteraceae</taxon>
        <taxon>Asteroideae</taxon>
        <taxon>Anthemideae</taxon>
        <taxon>Anthemidinae</taxon>
        <taxon>Tanacetum</taxon>
    </lineage>
</organism>
<dbReference type="EMBL" id="BKCJ011773062">
    <property type="protein sequence ID" value="GFD51688.1"/>
    <property type="molecule type" value="Genomic_DNA"/>
</dbReference>
<gene>
    <name evidence="1" type="ORF">Tci_923657</name>
</gene>
<comment type="caution">
    <text evidence="1">The sequence shown here is derived from an EMBL/GenBank/DDBJ whole genome shotgun (WGS) entry which is preliminary data.</text>
</comment>
<feature type="non-terminal residue" evidence="1">
    <location>
        <position position="1"/>
    </location>
</feature>
<sequence>LYTDGDVWEDAWEDLIGSRYTAKSERRMIIVLDGIDEVSEGDFPTLVELLGRAKRNECAVQIIFTCDKGREEILSGLEARTIQLTREKIIGDMSRVASSRTKSLSRLRQLR</sequence>
<dbReference type="AlphaFoldDB" id="A0A699X1C4"/>
<accession>A0A699X1C4</accession>
<feature type="non-terminal residue" evidence="1">
    <location>
        <position position="111"/>
    </location>
</feature>